<dbReference type="SUPFAM" id="SSF57362">
    <property type="entry name" value="BPTI-like"/>
    <property type="match status" value="1"/>
</dbReference>
<keyword evidence="4" id="KW-1015">Disulfide bond</keyword>
<evidence type="ECO:0000313" key="8">
    <source>
        <dbReference type="Proteomes" id="UP000007875"/>
    </source>
</evidence>
<dbReference type="InterPro" id="IPR002223">
    <property type="entry name" value="Kunitz_BPTI"/>
</dbReference>
<dbReference type="SUPFAM" id="SSF48726">
    <property type="entry name" value="Immunoglobulin"/>
    <property type="match status" value="1"/>
</dbReference>
<dbReference type="Pfam" id="PF00014">
    <property type="entry name" value="Kunitz_BPTI"/>
    <property type="match status" value="1"/>
</dbReference>
<dbReference type="InterPro" id="IPR036880">
    <property type="entry name" value="Kunitz_BPTI_sf"/>
</dbReference>
<reference evidence="7" key="3">
    <citation type="submission" date="2025-09" db="UniProtKB">
        <authorList>
            <consortium name="Ensembl"/>
        </authorList>
    </citation>
    <scope>IDENTIFICATION</scope>
</reference>
<dbReference type="InterPro" id="IPR007110">
    <property type="entry name" value="Ig-like_dom"/>
</dbReference>
<dbReference type="GO" id="GO:0050431">
    <property type="term" value="F:transforming growth factor beta binding"/>
    <property type="evidence" value="ECO:0007669"/>
    <property type="project" value="TreeGrafter"/>
</dbReference>
<dbReference type="AlphaFoldDB" id="H2ZQV0"/>
<accession>H2ZQV0</accession>
<evidence type="ECO:0000313" key="7">
    <source>
        <dbReference type="Ensembl" id="ENSCSAVP00000019966.1"/>
    </source>
</evidence>
<evidence type="ECO:0000256" key="1">
    <source>
        <dbReference type="ARBA" id="ARBA00004613"/>
    </source>
</evidence>
<dbReference type="GO" id="GO:0004867">
    <property type="term" value="F:serine-type endopeptidase inhibitor activity"/>
    <property type="evidence" value="ECO:0007669"/>
    <property type="project" value="InterPro"/>
</dbReference>
<dbReference type="InterPro" id="IPR036179">
    <property type="entry name" value="Ig-like_dom_sf"/>
</dbReference>
<evidence type="ECO:0000259" key="6">
    <source>
        <dbReference type="PROSITE" id="PS50835"/>
    </source>
</evidence>
<dbReference type="SMART" id="SM00131">
    <property type="entry name" value="KU"/>
    <property type="match status" value="1"/>
</dbReference>
<keyword evidence="2" id="KW-0964">Secreted</keyword>
<dbReference type="GO" id="GO:0007179">
    <property type="term" value="P:transforming growth factor beta receptor signaling pathway"/>
    <property type="evidence" value="ECO:0007669"/>
    <property type="project" value="TreeGrafter"/>
</dbReference>
<dbReference type="PANTHER" id="PTHR45938:SF11">
    <property type="entry name" value="WAP, KAZAL, IMMUNOGLOBULIN, KUNITZ AND NTR DOMAIN-CONTAINING PROTEIN 2-LIKE"/>
    <property type="match status" value="1"/>
</dbReference>
<dbReference type="GO" id="GO:0005615">
    <property type="term" value="C:extracellular space"/>
    <property type="evidence" value="ECO:0007669"/>
    <property type="project" value="TreeGrafter"/>
</dbReference>
<evidence type="ECO:0000259" key="5">
    <source>
        <dbReference type="PROSITE" id="PS50279"/>
    </source>
</evidence>
<keyword evidence="3" id="KW-0732">Signal</keyword>
<feature type="domain" description="Ig-like" evidence="6">
    <location>
        <begin position="87"/>
        <end position="131"/>
    </location>
</feature>
<proteinExistence type="predicted"/>
<sequence>MQTERGPCFGRFERWFYDEIDHACKSFTFGGCAGNENNFGTREFCEAVCVRSNRPVAKAGELMVYMSWSVGTFKNDSIHTFLHVGWLRMLLSHTSIKVKLGATARLACPAIGSPPPVIRWLKSGRELYFNK</sequence>
<name>H2ZQV0_CIOSA</name>
<dbReference type="PANTHER" id="PTHR45938">
    <property type="entry name" value="ACP24A4-RELATED"/>
    <property type="match status" value="1"/>
</dbReference>
<dbReference type="Proteomes" id="UP000007875">
    <property type="component" value="Unassembled WGS sequence"/>
</dbReference>
<keyword evidence="8" id="KW-1185">Reference proteome</keyword>
<evidence type="ECO:0000256" key="2">
    <source>
        <dbReference type="ARBA" id="ARBA00022525"/>
    </source>
</evidence>
<dbReference type="InterPro" id="IPR020901">
    <property type="entry name" value="Prtase_inh_Kunz-CS"/>
</dbReference>
<protein>
    <recommendedName>
        <fullName evidence="9">BPTI/Kunitz inhibitor domain-containing protein</fullName>
    </recommendedName>
</protein>
<organism evidence="7 8">
    <name type="scientific">Ciona savignyi</name>
    <name type="common">Pacific transparent sea squirt</name>
    <dbReference type="NCBI Taxonomy" id="51511"/>
    <lineage>
        <taxon>Eukaryota</taxon>
        <taxon>Metazoa</taxon>
        <taxon>Chordata</taxon>
        <taxon>Tunicata</taxon>
        <taxon>Ascidiacea</taxon>
        <taxon>Phlebobranchia</taxon>
        <taxon>Cionidae</taxon>
        <taxon>Ciona</taxon>
    </lineage>
</organism>
<dbReference type="Pfam" id="PF07679">
    <property type="entry name" value="I-set"/>
    <property type="match status" value="1"/>
</dbReference>
<dbReference type="Gene3D" id="2.60.40.10">
    <property type="entry name" value="Immunoglobulins"/>
    <property type="match status" value="1"/>
</dbReference>
<evidence type="ECO:0000256" key="3">
    <source>
        <dbReference type="ARBA" id="ARBA00022729"/>
    </source>
</evidence>
<dbReference type="GO" id="GO:0048019">
    <property type="term" value="F:receptor antagonist activity"/>
    <property type="evidence" value="ECO:0007669"/>
    <property type="project" value="TreeGrafter"/>
</dbReference>
<dbReference type="Ensembl" id="ENSCSAVT00000020180.1">
    <property type="protein sequence ID" value="ENSCSAVP00000019966.1"/>
    <property type="gene ID" value="ENSCSAVG00000011714.1"/>
</dbReference>
<dbReference type="Gene3D" id="4.10.410.10">
    <property type="entry name" value="Pancreatic trypsin inhibitor Kunitz domain"/>
    <property type="match status" value="1"/>
</dbReference>
<dbReference type="InterPro" id="IPR013098">
    <property type="entry name" value="Ig_I-set"/>
</dbReference>
<feature type="domain" description="BPTI/Kunitz inhibitor" evidence="5">
    <location>
        <begin position="1"/>
        <end position="49"/>
    </location>
</feature>
<dbReference type="InterPro" id="IPR013783">
    <property type="entry name" value="Ig-like_fold"/>
</dbReference>
<comment type="subcellular location">
    <subcellularLocation>
        <location evidence="1">Secreted</location>
    </subcellularLocation>
</comment>
<dbReference type="PROSITE" id="PS00280">
    <property type="entry name" value="BPTI_KUNITZ_1"/>
    <property type="match status" value="1"/>
</dbReference>
<reference evidence="7" key="2">
    <citation type="submission" date="2025-08" db="UniProtKB">
        <authorList>
            <consortium name="Ensembl"/>
        </authorList>
    </citation>
    <scope>IDENTIFICATION</scope>
</reference>
<dbReference type="PROSITE" id="PS50835">
    <property type="entry name" value="IG_LIKE"/>
    <property type="match status" value="1"/>
</dbReference>
<dbReference type="CDD" id="cd00109">
    <property type="entry name" value="Kunitz-type"/>
    <property type="match status" value="1"/>
</dbReference>
<reference evidence="8" key="1">
    <citation type="submission" date="2003-08" db="EMBL/GenBank/DDBJ databases">
        <authorList>
            <person name="Birren B."/>
            <person name="Nusbaum C."/>
            <person name="Abebe A."/>
            <person name="Abouelleil A."/>
            <person name="Adekoya E."/>
            <person name="Ait-zahra M."/>
            <person name="Allen N."/>
            <person name="Allen T."/>
            <person name="An P."/>
            <person name="Anderson M."/>
            <person name="Anderson S."/>
            <person name="Arachchi H."/>
            <person name="Armbruster J."/>
            <person name="Bachantsang P."/>
            <person name="Baldwin J."/>
            <person name="Barry A."/>
            <person name="Bayul T."/>
            <person name="Blitshsteyn B."/>
            <person name="Bloom T."/>
            <person name="Blye J."/>
            <person name="Boguslavskiy L."/>
            <person name="Borowsky M."/>
            <person name="Boukhgalter B."/>
            <person name="Brunache A."/>
            <person name="Butler J."/>
            <person name="Calixte N."/>
            <person name="Calvo S."/>
            <person name="Camarata J."/>
            <person name="Campo K."/>
            <person name="Chang J."/>
            <person name="Cheshatsang Y."/>
            <person name="Citroen M."/>
            <person name="Collymore A."/>
            <person name="Considine T."/>
            <person name="Cook A."/>
            <person name="Cooke P."/>
            <person name="Corum B."/>
            <person name="Cuomo C."/>
            <person name="David R."/>
            <person name="Dawoe T."/>
            <person name="Degray S."/>
            <person name="Dodge S."/>
            <person name="Dooley K."/>
            <person name="Dorje P."/>
            <person name="Dorjee K."/>
            <person name="Dorris L."/>
            <person name="Duffey N."/>
            <person name="Dupes A."/>
            <person name="Elkins T."/>
            <person name="Engels R."/>
            <person name="Erickson J."/>
            <person name="Farina A."/>
            <person name="Faro S."/>
            <person name="Ferreira P."/>
            <person name="Fischer H."/>
            <person name="Fitzgerald M."/>
            <person name="Foley K."/>
            <person name="Gage D."/>
            <person name="Galagan J."/>
            <person name="Gearin G."/>
            <person name="Gnerre S."/>
            <person name="Gnirke A."/>
            <person name="Goyette A."/>
            <person name="Graham J."/>
            <person name="Grandbois E."/>
            <person name="Gyaltsen K."/>
            <person name="Hafez N."/>
            <person name="Hagopian D."/>
            <person name="Hagos B."/>
            <person name="Hall J."/>
            <person name="Hatcher B."/>
            <person name="Heller A."/>
            <person name="Higgins H."/>
            <person name="Honan T."/>
            <person name="Horn A."/>
            <person name="Houde N."/>
            <person name="Hughes L."/>
            <person name="Hulme W."/>
            <person name="Husby E."/>
            <person name="Iliev I."/>
            <person name="Jaffe D."/>
            <person name="Jones C."/>
            <person name="Kamal M."/>
            <person name="Kamat A."/>
            <person name="Kamvysselis M."/>
            <person name="Karlsson E."/>
            <person name="Kells C."/>
            <person name="Kieu A."/>
            <person name="Kisner P."/>
            <person name="Kodira C."/>
            <person name="Kulbokas E."/>
            <person name="Labutti K."/>
            <person name="Lama D."/>
            <person name="Landers T."/>
            <person name="Leger J."/>
            <person name="Levine S."/>
            <person name="Lewis D."/>
            <person name="Lewis T."/>
            <person name="Lindblad-toh K."/>
            <person name="Liu X."/>
            <person name="Lokyitsang T."/>
            <person name="Lokyitsang Y."/>
            <person name="Lucien O."/>
            <person name="Lui A."/>
            <person name="Ma L.J."/>
            <person name="Mabbitt R."/>
            <person name="Macdonald J."/>
            <person name="Maclean C."/>
            <person name="Major J."/>
            <person name="Manning J."/>
            <person name="Marabella R."/>
            <person name="Maru K."/>
            <person name="Matthews C."/>
            <person name="Mauceli E."/>
            <person name="Mccarthy M."/>
            <person name="Mcdonough S."/>
            <person name="Mcghee T."/>
            <person name="Meldrim J."/>
            <person name="Meneus L."/>
            <person name="Mesirov J."/>
            <person name="Mihalev A."/>
            <person name="Mihova T."/>
            <person name="Mikkelsen T."/>
            <person name="Mlenga V."/>
            <person name="Moru K."/>
            <person name="Mozes J."/>
            <person name="Mulrain L."/>
            <person name="Munson G."/>
            <person name="Naylor J."/>
            <person name="Newes C."/>
            <person name="Nguyen C."/>
            <person name="Nguyen N."/>
            <person name="Nguyen T."/>
            <person name="Nicol R."/>
            <person name="Nielsen C."/>
            <person name="Nizzari M."/>
            <person name="Norbu C."/>
            <person name="Norbu N."/>
            <person name="O'donnell P."/>
            <person name="Okoawo O."/>
            <person name="O'leary S."/>
            <person name="Omotosho B."/>
            <person name="O'neill K."/>
            <person name="Osman S."/>
            <person name="Parker S."/>
            <person name="Perrin D."/>
            <person name="Phunkhang P."/>
            <person name="Piqani B."/>
            <person name="Purcell S."/>
            <person name="Rachupka T."/>
            <person name="Ramasamy U."/>
            <person name="Rameau R."/>
            <person name="Ray V."/>
            <person name="Raymond C."/>
            <person name="Retta R."/>
            <person name="Richardson S."/>
            <person name="Rise C."/>
            <person name="Rodriguez J."/>
            <person name="Rogers J."/>
            <person name="Rogov P."/>
            <person name="Rutman M."/>
            <person name="Schupbach R."/>
            <person name="Seaman C."/>
            <person name="Settipalli S."/>
            <person name="Sharpe T."/>
            <person name="Sheridan J."/>
            <person name="Sherpa N."/>
            <person name="Shi J."/>
            <person name="Smirnov S."/>
            <person name="Smith C."/>
            <person name="Sougnez C."/>
            <person name="Spencer B."/>
            <person name="Stalker J."/>
            <person name="Stange-thomann N."/>
            <person name="Stavropoulos S."/>
            <person name="Stetson K."/>
            <person name="Stone C."/>
            <person name="Stone S."/>
            <person name="Stubbs M."/>
            <person name="Talamas J."/>
            <person name="Tchuinga P."/>
            <person name="Tenzing P."/>
            <person name="Tesfaye S."/>
            <person name="Theodore J."/>
            <person name="Thoulutsang Y."/>
            <person name="Topham K."/>
            <person name="Towey S."/>
            <person name="Tsamla T."/>
            <person name="Tsomo N."/>
            <person name="Vallee D."/>
            <person name="Vassiliev H."/>
            <person name="Venkataraman V."/>
            <person name="Vinson J."/>
            <person name="Vo A."/>
            <person name="Wade C."/>
            <person name="Wang S."/>
            <person name="Wangchuk T."/>
            <person name="Wangdi T."/>
            <person name="Whittaker C."/>
            <person name="Wilkinson J."/>
            <person name="Wu Y."/>
            <person name="Wyman D."/>
            <person name="Yadav S."/>
            <person name="Yang S."/>
            <person name="Yang X."/>
            <person name="Yeager S."/>
            <person name="Yee E."/>
            <person name="Young G."/>
            <person name="Zainoun J."/>
            <person name="Zembeck L."/>
            <person name="Zimmer A."/>
            <person name="Zody M."/>
            <person name="Lander E."/>
        </authorList>
    </citation>
    <scope>NUCLEOTIDE SEQUENCE [LARGE SCALE GENOMIC DNA]</scope>
</reference>
<dbReference type="PRINTS" id="PR00759">
    <property type="entry name" value="BASICPTASE"/>
</dbReference>
<evidence type="ECO:0000256" key="4">
    <source>
        <dbReference type="ARBA" id="ARBA00023157"/>
    </source>
</evidence>
<dbReference type="HOGENOM" id="CLU_1926840_0_0_1"/>
<evidence type="ECO:0008006" key="9">
    <source>
        <dbReference type="Google" id="ProtNLM"/>
    </source>
</evidence>
<dbReference type="GeneTree" id="ENSGT00940000167162"/>
<dbReference type="PROSITE" id="PS50279">
    <property type="entry name" value="BPTI_KUNITZ_2"/>
    <property type="match status" value="1"/>
</dbReference>